<name>A0A1F4VK82_UNCKA</name>
<sequence>MWHKTLKVSVLFAYLIVRCAGFISISEAQSEDVVFSPYPGSTPLLDHVTSNSPGQDGKGFHWSTWTDSSGASHYNDPGLDIISQEKLIYSPIESCPSNGGRVVIVDDIVGQGGHGLVLEQDNIRIEMWHLAGYSDLLLNAISDGTCINPHDLLGYEGESTTVYPNGVLVFSTFSEQGWGIPAHTHLGIAKTSPWNNGCAEMQVGAWYFTNPVCVVQTWDTNTVAVVNTTQTDVSFDVITMLQNLFFQPKPREIVPSESQALKKAGILPKWFFIAAVFVAAGILVMKRR</sequence>
<keyword evidence="1" id="KW-1133">Transmembrane helix</keyword>
<evidence type="ECO:0000313" key="3">
    <source>
        <dbReference type="Proteomes" id="UP000177763"/>
    </source>
</evidence>
<keyword evidence="1" id="KW-0812">Transmembrane</keyword>
<protein>
    <submittedName>
        <fullName evidence="2">Uncharacterized protein</fullName>
    </submittedName>
</protein>
<reference evidence="2 3" key="1">
    <citation type="journal article" date="2016" name="Nat. Commun.">
        <title>Thousands of microbial genomes shed light on interconnected biogeochemical processes in an aquifer system.</title>
        <authorList>
            <person name="Anantharaman K."/>
            <person name="Brown C.T."/>
            <person name="Hug L.A."/>
            <person name="Sharon I."/>
            <person name="Castelle C.J."/>
            <person name="Probst A.J."/>
            <person name="Thomas B.C."/>
            <person name="Singh A."/>
            <person name="Wilkins M.J."/>
            <person name="Karaoz U."/>
            <person name="Brodie E.L."/>
            <person name="Williams K.H."/>
            <person name="Hubbard S.S."/>
            <person name="Banfield J.F."/>
        </authorList>
    </citation>
    <scope>NUCLEOTIDE SEQUENCE [LARGE SCALE GENOMIC DNA]</scope>
</reference>
<feature type="transmembrane region" description="Helical" evidence="1">
    <location>
        <begin position="266"/>
        <end position="285"/>
    </location>
</feature>
<keyword evidence="1" id="KW-0472">Membrane</keyword>
<gene>
    <name evidence="2" type="ORF">A3H26_02490</name>
</gene>
<evidence type="ECO:0000313" key="2">
    <source>
        <dbReference type="EMBL" id="OGC57173.1"/>
    </source>
</evidence>
<dbReference type="AlphaFoldDB" id="A0A1F4VK82"/>
<evidence type="ECO:0000256" key="1">
    <source>
        <dbReference type="SAM" id="Phobius"/>
    </source>
</evidence>
<accession>A0A1F4VK82</accession>
<organism evidence="2 3">
    <name type="scientific">candidate division WWE3 bacterium RIFCSPLOWO2_12_FULL_36_10</name>
    <dbReference type="NCBI Taxonomy" id="1802630"/>
    <lineage>
        <taxon>Bacteria</taxon>
        <taxon>Katanobacteria</taxon>
    </lineage>
</organism>
<dbReference type="Proteomes" id="UP000177763">
    <property type="component" value="Unassembled WGS sequence"/>
</dbReference>
<proteinExistence type="predicted"/>
<dbReference type="EMBL" id="MEVN01000020">
    <property type="protein sequence ID" value="OGC57173.1"/>
    <property type="molecule type" value="Genomic_DNA"/>
</dbReference>
<comment type="caution">
    <text evidence="2">The sequence shown here is derived from an EMBL/GenBank/DDBJ whole genome shotgun (WGS) entry which is preliminary data.</text>
</comment>
<dbReference type="STRING" id="1802630.A3H26_02490"/>